<dbReference type="Gene3D" id="1.10.1240.100">
    <property type="match status" value="2"/>
</dbReference>
<dbReference type="Pfam" id="PF00550">
    <property type="entry name" value="PP-binding"/>
    <property type="match status" value="2"/>
</dbReference>
<dbReference type="InterPro" id="IPR018201">
    <property type="entry name" value="Ketoacyl_synth_AS"/>
</dbReference>
<dbReference type="InterPro" id="IPR013968">
    <property type="entry name" value="PKS_KR"/>
</dbReference>
<dbReference type="InterPro" id="IPR009081">
    <property type="entry name" value="PP-bd_ACP"/>
</dbReference>
<dbReference type="InterPro" id="IPR014031">
    <property type="entry name" value="Ketoacyl_synth_C"/>
</dbReference>
<dbReference type="SUPFAM" id="SSF53901">
    <property type="entry name" value="Thiolase-like"/>
    <property type="match status" value="2"/>
</dbReference>
<dbReference type="InterPro" id="IPR023213">
    <property type="entry name" value="CAT-like_dom_sf"/>
</dbReference>
<name>A0ABS4RSB4_PAEXY</name>
<dbReference type="Gene3D" id="3.40.50.720">
    <property type="entry name" value="NAD(P)-binding Rossmann-like Domain"/>
    <property type="match status" value="2"/>
</dbReference>
<dbReference type="InterPro" id="IPR001242">
    <property type="entry name" value="Condensation_dom"/>
</dbReference>
<evidence type="ECO:0000259" key="6">
    <source>
        <dbReference type="PROSITE" id="PS52004"/>
    </source>
</evidence>
<evidence type="ECO:0000259" key="5">
    <source>
        <dbReference type="PROSITE" id="PS50075"/>
    </source>
</evidence>
<dbReference type="EMBL" id="JAGIKV010000007">
    <property type="protein sequence ID" value="MBP2245784.1"/>
    <property type="molecule type" value="Genomic_DNA"/>
</dbReference>
<keyword evidence="2" id="KW-0596">Phosphopantetheine</keyword>
<keyword evidence="8" id="KW-1185">Reference proteome</keyword>
<dbReference type="InterPro" id="IPR049490">
    <property type="entry name" value="C883_1060-like_KR_N"/>
</dbReference>
<dbReference type="SUPFAM" id="SSF47336">
    <property type="entry name" value="ACP-like"/>
    <property type="match status" value="2"/>
</dbReference>
<dbReference type="InterPro" id="IPR016039">
    <property type="entry name" value="Thiolase-like"/>
</dbReference>
<dbReference type="PROSITE" id="PS50075">
    <property type="entry name" value="CARRIER"/>
    <property type="match status" value="2"/>
</dbReference>
<reference evidence="7 8" key="1">
    <citation type="submission" date="2021-03" db="EMBL/GenBank/DDBJ databases">
        <title>Genomic Encyclopedia of Type Strains, Phase IV (KMG-IV): sequencing the most valuable type-strain genomes for metagenomic binning, comparative biology and taxonomic classification.</title>
        <authorList>
            <person name="Goeker M."/>
        </authorList>
    </citation>
    <scope>NUCLEOTIDE SEQUENCE [LARGE SCALE GENOMIC DNA]</scope>
    <source>
        <strain evidence="7 8">DSM 21292</strain>
    </source>
</reference>
<dbReference type="SMART" id="SM00825">
    <property type="entry name" value="PKS_KS"/>
    <property type="match status" value="2"/>
</dbReference>
<dbReference type="SUPFAM" id="SSF51735">
    <property type="entry name" value="NAD(P)-binding Rossmann-fold domains"/>
    <property type="match status" value="4"/>
</dbReference>
<comment type="cofactor">
    <cofactor evidence="1">
        <name>pantetheine 4'-phosphate</name>
        <dbReference type="ChEBI" id="CHEBI:47942"/>
    </cofactor>
</comment>
<dbReference type="InterPro" id="IPR020806">
    <property type="entry name" value="PKS_PP-bd"/>
</dbReference>
<dbReference type="Pfam" id="PF00668">
    <property type="entry name" value="Condensation"/>
    <property type="match status" value="1"/>
</dbReference>
<dbReference type="InterPro" id="IPR036736">
    <property type="entry name" value="ACP-like_sf"/>
</dbReference>
<dbReference type="PROSITE" id="PS00606">
    <property type="entry name" value="KS3_1"/>
    <property type="match status" value="2"/>
</dbReference>
<organism evidence="7 8">
    <name type="scientific">Paenibacillus xylanexedens</name>
    <dbReference type="NCBI Taxonomy" id="528191"/>
    <lineage>
        <taxon>Bacteria</taxon>
        <taxon>Bacillati</taxon>
        <taxon>Bacillota</taxon>
        <taxon>Bacilli</taxon>
        <taxon>Bacillales</taxon>
        <taxon>Paenibacillaceae</taxon>
        <taxon>Paenibacillus</taxon>
    </lineage>
</organism>
<dbReference type="InterPro" id="IPR014030">
    <property type="entry name" value="Ketoacyl_synth_N"/>
</dbReference>
<keyword evidence="4 7" id="KW-0808">Transferase</keyword>
<dbReference type="Pfam" id="PF00109">
    <property type="entry name" value="ketoacyl-synt"/>
    <property type="match status" value="2"/>
</dbReference>
<feature type="domain" description="Carrier" evidence="5">
    <location>
        <begin position="2459"/>
        <end position="2534"/>
    </location>
</feature>
<accession>A0ABS4RSB4</accession>
<dbReference type="InterPro" id="IPR036291">
    <property type="entry name" value="NAD(P)-bd_dom_sf"/>
</dbReference>
<dbReference type="GO" id="GO:0016740">
    <property type="term" value="F:transferase activity"/>
    <property type="evidence" value="ECO:0007669"/>
    <property type="project" value="UniProtKB-KW"/>
</dbReference>
<dbReference type="InterPro" id="IPR057326">
    <property type="entry name" value="KR_dom"/>
</dbReference>
<dbReference type="PANTHER" id="PTHR43775">
    <property type="entry name" value="FATTY ACID SYNTHASE"/>
    <property type="match status" value="1"/>
</dbReference>
<dbReference type="PROSITE" id="PS52004">
    <property type="entry name" value="KS3_2"/>
    <property type="match status" value="2"/>
</dbReference>
<dbReference type="SMART" id="SM00823">
    <property type="entry name" value="PKS_PP"/>
    <property type="match status" value="2"/>
</dbReference>
<evidence type="ECO:0000256" key="2">
    <source>
        <dbReference type="ARBA" id="ARBA00022450"/>
    </source>
</evidence>
<dbReference type="SMART" id="SM00822">
    <property type="entry name" value="PKS_KR"/>
    <property type="match status" value="2"/>
</dbReference>
<dbReference type="Pfam" id="PF16197">
    <property type="entry name" value="KAsynt_C_assoc"/>
    <property type="match status" value="2"/>
</dbReference>
<dbReference type="InterPro" id="IPR006162">
    <property type="entry name" value="Ppantetheine_attach_site"/>
</dbReference>
<dbReference type="Pfam" id="PF21394">
    <property type="entry name" value="Beta-ketacyl_N"/>
    <property type="match status" value="2"/>
</dbReference>
<keyword evidence="3" id="KW-0597">Phosphoprotein</keyword>
<dbReference type="Gene3D" id="1.10.1200.10">
    <property type="entry name" value="ACP-like"/>
    <property type="match status" value="2"/>
</dbReference>
<feature type="domain" description="Carrier" evidence="5">
    <location>
        <begin position="1207"/>
        <end position="1282"/>
    </location>
</feature>
<dbReference type="PROSITE" id="PS00012">
    <property type="entry name" value="PHOSPHOPANTETHEINE"/>
    <property type="match status" value="1"/>
</dbReference>
<feature type="domain" description="Ketosynthase family 3 (KS3)" evidence="6">
    <location>
        <begin position="1304"/>
        <end position="1731"/>
    </location>
</feature>
<protein>
    <submittedName>
        <fullName evidence="7">Acyl transferase domain-containing protein/acyl carrier protein</fullName>
    </submittedName>
</protein>
<dbReference type="CDD" id="cd08953">
    <property type="entry name" value="KR_2_SDR_x"/>
    <property type="match status" value="2"/>
</dbReference>
<dbReference type="Gene3D" id="3.30.559.10">
    <property type="entry name" value="Chloramphenicol acetyltransferase-like domain"/>
    <property type="match status" value="1"/>
</dbReference>
<dbReference type="Pfam" id="PF02801">
    <property type="entry name" value="Ketoacyl-synt_C"/>
    <property type="match status" value="2"/>
</dbReference>
<dbReference type="PANTHER" id="PTHR43775:SF37">
    <property type="entry name" value="SI:DKEY-61P9.11"/>
    <property type="match status" value="1"/>
</dbReference>
<dbReference type="Gene3D" id="3.40.47.10">
    <property type="match status" value="2"/>
</dbReference>
<dbReference type="Gene3D" id="3.30.559.30">
    <property type="entry name" value="Nonribosomal peptide synthetase, condensation domain"/>
    <property type="match status" value="1"/>
</dbReference>
<dbReference type="CDD" id="cd19531">
    <property type="entry name" value="LCL_NRPS-like"/>
    <property type="match status" value="1"/>
</dbReference>
<gene>
    <name evidence="7" type="ORF">J2Z28_002402</name>
</gene>
<dbReference type="Pfam" id="PF08659">
    <property type="entry name" value="KR"/>
    <property type="match status" value="2"/>
</dbReference>
<comment type="caution">
    <text evidence="7">The sequence shown here is derived from an EMBL/GenBank/DDBJ whole genome shotgun (WGS) entry which is preliminary data.</text>
</comment>
<dbReference type="CDD" id="cd00833">
    <property type="entry name" value="PKS"/>
    <property type="match status" value="2"/>
</dbReference>
<sequence length="2997" mass="334585">MKYGQGSELVEKVYKHVVENIASGKIDKVTGIQVINLLKQEEANHQEDIAVIGMSLKFPHANRPEEYWHIVEQGIDCIGDYPSDRKSVTDEYLRLSGYSDEFLQYLDGAFLDEVDQFDYKFFRLSPKEASLMDPCHRLFLQTAWHAIEDAGYGGQRLAGSNTGVFTGFANSNNYKEMIKDTNPEELSIAMTGNIASMLPTRISYLLNLKGPTMVVDTACSSSLVSVYLACKSLMNGDCNMAIAGGVKLDILPVDNDFLKIGIESTDYRTRAFDKEADGSGMGEGVAAVILKPLRQAQKDGDHIYGVIKGIALNQDGTSMGITAPNPVAQSEVIEEAWKRAGIHPESLAYIETHGTGTNLGDPIEIQGLERAFRKYTNKKQFCAIGSVKTNVGHLYETAGMASLIKGLLSLYHRKLPPSLHFNYPNLNIDFGNSPVYVNTRLREWERGADPRRCGISTFGLSGTNCHIVLEEAPVQATLTVTHDGHTGVHPFTLSAGSDHGIQVLMKQYLDGVSAFSDRYSLLDVCRTANACRGHYAHRVIILAEHLEDLRIKLTQVISGDIHTFTAPWFHYGEHRLISDNREVSGGHDITQKNVRALSEEVRHELNQMNEATFDWGRLCTLYVQGASVDWWRLYEGKSTKTVPLAGYPFDPQKCWIDMGSRPAEESVHQDNGLFSLTWHELQGEYEDNEVHSSERVVLFTADDKGGADLALLLQQSGKDVIMVCPGDCFEQRHDSDFRIGSKEVDFDSLVNALDSKSWSQVIYAPTFASDTSVQNLVELNESQERGVYSLLYLVRSLTRHGIDYDMDMVILTQCVHHVTGKEQVLRPELAPLEGLAKVIRKEHLNIQCRVIDLEDMLWSKGSAESVFRKTDHFLTAIRAGKRYVQSFGTFQPVAESDSNNGQFPALHSEGIYLVSGGAGGIGIEVSKYLAGRDKVHLAWINRTAFPPRRTWEAILEAQQDQSLCRKIQGVLDIENMGAIVEIYSADISKKEEVVPIVEELRQRHGKIRGVIHGAGIGRSDLLMNRTDDQFKSIFNPKVMGTRILDEVTHSDDLDFFILFSSVATMFSGAVQGDYTAANAYLDAYGEYRNKLGRRTHVVNWTTWKETGMALEGGFTIDTIFKTLPTGKALEGFEQVLSHNVPKALVGYLNYENGGVFLLEKSGVMLSPVLTAQIELFKEKKKQEKANKAKSVTTNPAGEVSLTGNLNEEFSDTEKRVAECCRKILGFDQIDIHDNFFELGADSILLMKIQSEIERIFPGAINVTDLFEYSNVHHLAKFIGGKNKKEEQHPSPAMHLKKRTAAERDGDIAIIGMAVNVPLASTPEELWEHLVNGTDLVRSFPESRKVDIDKHFAFTGHDLVQMKYNENAYLEDIDKFDAGFFRLSPKEASLMDPNQRLFLEAAWTAIEDAGYGGTRLSGSKTGVYLGYAATLRDLYARLLYEVDPGSGSSSMVGNLTAMMSARISYLLDLKGPSMVIDTACSSSLVSVDMACKAIRSGQIDYALAGGIKINLCPVDDENMKLGIESTDHRSKAFDDEADGAGIGEGVAVVLLKSLQQALDDHDSIHAVIKGGAVNQDGSSIGITAPNPASQTEVIISALEDAGVEPETITYIETHGTGTTLGDPIEIKGISDALSSYTDRKQFCAVSSIKTNLGHSSEAAGVISLVKAVMALREKKLPPTLFFNRPNRIIEFSNSPVFVNTRLRTWHSEEGPRRCGISAFGISGTNCHVILEEAPVQTFVQAEERRPYILPLSAKSKDSLSRLIAAYRDYLDSYDELDLLSLCGTAAQGRGHYKLRIAIAFKDKEELVSRLDKLRGCPFSEIKPPVAYASEHRMVPETKEPGVGELTEQKLRELNEQADRVLKLINEHGWEDQHLEEISILYTQGADIDWSRLYAEEETFRLHLPTYPYERNRCWIDIPERVAVQPSVVQKEEPTMHYTIGWVEATNPERLIPNPQTVLLLKGTIPLCDSLSRELTERGAHVIEVTLGATYAKISPVHYQIDGSEDQYLQLLNATKNHRIDQIIHTFTINGHTAPESPKELEDALCRGVHSLFYLTKAIAGAGLRNRIRIVLLSQYIHEVSGHELHLAPEYATMFGLGKAIGQEHPQLECKVMDIDDDTAIPILLNAMNADDVFYSTAYRKGQRYVEEFRKTDLLGAELSDVTIKEQGVYLITGGMGGIGRAFAEHFANRHNVTLILAGRSDFPDRKTWPAILEDNKDLEQCNKIKWIHSIENKGSTVGLYSVDTGDLQQVSRLMENIREQYGKVDGIVHGAGVAGEGFLASKDAETFNRVLLPKVQGTWNMDQATAHDSLDFLVLFSTTSTLFSSPGQGDYSAANSYLDAYAAYRNRRGGRTLTINWVAWKETGMAKDFGVNDDMVFKSVLTKSALKAFDQAFQRKVPRSIIGELNYDSEYMAYVGDMPMMMSEEVYNTIQDQSASVIAEVEMRKATLNKEVLLHGRNDGQYTAMEQMLSRIWSLHLGLTEMDLYDDFYEYGGDSIIGLKMASDIYRETGIQVNPSDVLQYPTIWGLGVHLQSLVDVENATVGQQSIPHAEAKEKYPLSSAQKRIFYLCTQDPDNISYNLNKALIMEGNFDPFTLNGYMNTLIQRHESFRTSFHWEQGEPIQRIHENVDFSIETLPDVIRGTEAVEDVVKQFVRPFDLEAAPLIRMIVGSLDDGRHLLMFDVHHLVTDGMSMDNMMHEITSMYSGSPLPDIPYQYRDYSEWSNHYQQSDSIESQEAFWLETLKGPLPTLQLPTDFSRPDRKTYDGAKMTFYADGVLTTRIGKLGARTGTTLYMLLLSALNVLLHKYTNQSDILIGSPVTGRQQGNFDATIGMFVNTIVLRNEPVPDDSFRELLLDVKQRTLSAFAHQDCQFDRIVQLVNSTRDPSRNPLFDVYFALQNVGMYTGEIEAFKGTLIDYDSGVSRFDLALDAIERDGTIEFILEYNTSLFLPSTAEYVAKDFVKILEIISEQPDTLIYDIEVDRVTDITDEVVDEEVNFNF</sequence>
<evidence type="ECO:0000313" key="8">
    <source>
        <dbReference type="Proteomes" id="UP000810207"/>
    </source>
</evidence>
<dbReference type="InterPro" id="IPR032821">
    <property type="entry name" value="PKS_assoc"/>
</dbReference>
<feature type="domain" description="Ketosynthase family 3 (KS3)" evidence="6">
    <location>
        <begin position="46"/>
        <end position="471"/>
    </location>
</feature>
<dbReference type="Proteomes" id="UP000810207">
    <property type="component" value="Unassembled WGS sequence"/>
</dbReference>
<evidence type="ECO:0000256" key="3">
    <source>
        <dbReference type="ARBA" id="ARBA00022553"/>
    </source>
</evidence>
<evidence type="ECO:0000256" key="1">
    <source>
        <dbReference type="ARBA" id="ARBA00001957"/>
    </source>
</evidence>
<evidence type="ECO:0000313" key="7">
    <source>
        <dbReference type="EMBL" id="MBP2245784.1"/>
    </source>
</evidence>
<dbReference type="InterPro" id="IPR050091">
    <property type="entry name" value="PKS_NRPS_Biosynth_Enz"/>
</dbReference>
<evidence type="ECO:0000256" key="4">
    <source>
        <dbReference type="ARBA" id="ARBA00022679"/>
    </source>
</evidence>
<proteinExistence type="predicted"/>
<dbReference type="InterPro" id="IPR020841">
    <property type="entry name" value="PKS_Beta-ketoAc_synthase_dom"/>
</dbReference>
<dbReference type="SUPFAM" id="SSF52777">
    <property type="entry name" value="CoA-dependent acyltransferases"/>
    <property type="match status" value="2"/>
</dbReference>